<dbReference type="SUPFAM" id="SSF54197">
    <property type="entry name" value="HIT-like"/>
    <property type="match status" value="1"/>
</dbReference>
<evidence type="ECO:0000313" key="6">
    <source>
        <dbReference type="Proteomes" id="UP000580250"/>
    </source>
</evidence>
<dbReference type="PANTHER" id="PTHR12072:SF5">
    <property type="entry name" value="CWF19-LIKE PROTEIN 2"/>
    <property type="match status" value="1"/>
</dbReference>
<keyword evidence="2" id="KW-0175">Coiled coil</keyword>
<comment type="similarity">
    <text evidence="1">Belongs to the CWF19 family.</text>
</comment>
<accession>A0A6V7VDN0</accession>
<dbReference type="InterPro" id="IPR036265">
    <property type="entry name" value="HIT-like_sf"/>
</dbReference>
<dbReference type="GO" id="GO:0071014">
    <property type="term" value="C:post-mRNA release spliceosomal complex"/>
    <property type="evidence" value="ECO:0007669"/>
    <property type="project" value="TreeGrafter"/>
</dbReference>
<dbReference type="OrthoDB" id="2113965at2759"/>
<dbReference type="EMBL" id="CAJEWN010000209">
    <property type="protein sequence ID" value="CAD2172962.1"/>
    <property type="molecule type" value="Genomic_DNA"/>
</dbReference>
<evidence type="ECO:0000256" key="2">
    <source>
        <dbReference type="SAM" id="Coils"/>
    </source>
</evidence>
<feature type="domain" description="Cwf19-like protein C-terminal" evidence="3">
    <location>
        <begin position="383"/>
        <end position="478"/>
    </location>
</feature>
<dbReference type="GO" id="GO:0000398">
    <property type="term" value="P:mRNA splicing, via spliceosome"/>
    <property type="evidence" value="ECO:0007669"/>
    <property type="project" value="TreeGrafter"/>
</dbReference>
<organism evidence="5 6">
    <name type="scientific">Meloidogyne enterolobii</name>
    <name type="common">Root-knot nematode worm</name>
    <name type="synonym">Meloidogyne mayaguensis</name>
    <dbReference type="NCBI Taxonomy" id="390850"/>
    <lineage>
        <taxon>Eukaryota</taxon>
        <taxon>Metazoa</taxon>
        <taxon>Ecdysozoa</taxon>
        <taxon>Nematoda</taxon>
        <taxon>Chromadorea</taxon>
        <taxon>Rhabditida</taxon>
        <taxon>Tylenchina</taxon>
        <taxon>Tylenchomorpha</taxon>
        <taxon>Tylenchoidea</taxon>
        <taxon>Meloidogynidae</taxon>
        <taxon>Meloidogyninae</taxon>
        <taxon>Meloidogyne</taxon>
    </lineage>
</organism>
<reference evidence="5 6" key="1">
    <citation type="submission" date="2020-08" db="EMBL/GenBank/DDBJ databases">
        <authorList>
            <person name="Koutsovoulos G."/>
            <person name="Danchin GJ E."/>
        </authorList>
    </citation>
    <scope>NUCLEOTIDE SEQUENCE [LARGE SCALE GENOMIC DNA]</scope>
</reference>
<evidence type="ECO:0000256" key="1">
    <source>
        <dbReference type="ARBA" id="ARBA00006795"/>
    </source>
</evidence>
<protein>
    <submittedName>
        <fullName evidence="5">Uncharacterized protein</fullName>
    </submittedName>
</protein>
<dbReference type="PANTHER" id="PTHR12072">
    <property type="entry name" value="CWF19, CELL CYCLE CONTROL PROTEIN"/>
    <property type="match status" value="1"/>
</dbReference>
<feature type="domain" description="Cwf19-like C-terminal" evidence="4">
    <location>
        <begin position="249"/>
        <end position="374"/>
    </location>
</feature>
<dbReference type="InterPro" id="IPR006768">
    <property type="entry name" value="Cwf19-like_C_dom-1"/>
</dbReference>
<evidence type="ECO:0000313" key="5">
    <source>
        <dbReference type="EMBL" id="CAD2172962.1"/>
    </source>
</evidence>
<sequence length="518" mass="60350">MKRTYLLRRPKDDDEEEDFYSQEAVKAKPIDPHLARNLGPTFAAGKDFVRASQKSQNEFYGSQKIVEASTSGGGGTEKEYREMTHDERNNLSASIIKAELKGDKEKVEKLKRRLQEGIIEIKSKKGEAGQEKNGEKKPVILMEMDRKSGLAKPAVASNKSNKMSDNSSNNQHIMGVIEEEYSKQSSLDDMLAEEKRTTAEDQISMFNRAAEIFSQNRQDEEGFFDDTLDSRKKRKFDKADSQQRQTMIKEHKFVERTLDSCSKCIESRLFEKHAVVATGKKTYLSVINWDGLSPDHCYITTMEHYSSCLVLDEDVWEEIQFWMKSLVNMWREDDEDQDCVFFENARDIHEQKHMSIECVPLPREIGDLSPIYFKKAIMESEKEWSVNKKLIDLSKNPRQSQGVRGLVPKGFPYFAVYFGLQPGYAHVIEKEKNFPANFAQEIIGGMLDLHYKHWKNPKSSHLMKLKLNENNYVKNFQNMIGQKIKVCQIMKKKRKKKRKKKINKIYIFQFYIFIFKIR</sequence>
<feature type="coiled-coil region" evidence="2">
    <location>
        <begin position="93"/>
        <end position="127"/>
    </location>
</feature>
<dbReference type="InterPro" id="IPR040194">
    <property type="entry name" value="Cwf19-like"/>
</dbReference>
<dbReference type="AlphaFoldDB" id="A0A6V7VDN0"/>
<comment type="caution">
    <text evidence="5">The sequence shown here is derived from an EMBL/GenBank/DDBJ whole genome shotgun (WGS) entry which is preliminary data.</text>
</comment>
<dbReference type="Pfam" id="PF04677">
    <property type="entry name" value="CwfJ_C_1"/>
    <property type="match status" value="1"/>
</dbReference>
<name>A0A6V7VDN0_MELEN</name>
<gene>
    <name evidence="5" type="ORF">MENT_LOCUS24541</name>
</gene>
<evidence type="ECO:0000259" key="4">
    <source>
        <dbReference type="Pfam" id="PF04677"/>
    </source>
</evidence>
<proteinExistence type="inferred from homology"/>
<evidence type="ECO:0000259" key="3">
    <source>
        <dbReference type="Pfam" id="PF04676"/>
    </source>
</evidence>
<dbReference type="InterPro" id="IPR006767">
    <property type="entry name" value="Cwf19-like_C_dom-2"/>
</dbReference>
<dbReference type="Pfam" id="PF04676">
    <property type="entry name" value="CwfJ_C_2"/>
    <property type="match status" value="1"/>
</dbReference>
<dbReference type="Proteomes" id="UP000580250">
    <property type="component" value="Unassembled WGS sequence"/>
</dbReference>